<feature type="region of interest" description="Disordered" evidence="1">
    <location>
        <begin position="1"/>
        <end position="87"/>
    </location>
</feature>
<evidence type="ECO:0000313" key="2">
    <source>
        <dbReference type="EMBL" id="KAF2262275.1"/>
    </source>
</evidence>
<dbReference type="AlphaFoldDB" id="A0A9P4MYA5"/>
<evidence type="ECO:0000313" key="3">
    <source>
        <dbReference type="Proteomes" id="UP000800093"/>
    </source>
</evidence>
<gene>
    <name evidence="2" type="ORF">CC78DRAFT_606338</name>
</gene>
<organism evidence="2 3">
    <name type="scientific">Lojkania enalia</name>
    <dbReference type="NCBI Taxonomy" id="147567"/>
    <lineage>
        <taxon>Eukaryota</taxon>
        <taxon>Fungi</taxon>
        <taxon>Dikarya</taxon>
        <taxon>Ascomycota</taxon>
        <taxon>Pezizomycotina</taxon>
        <taxon>Dothideomycetes</taxon>
        <taxon>Pleosporomycetidae</taxon>
        <taxon>Pleosporales</taxon>
        <taxon>Pleosporales incertae sedis</taxon>
        <taxon>Lojkania</taxon>
    </lineage>
</organism>
<protein>
    <submittedName>
        <fullName evidence="2">Uncharacterized protein</fullName>
    </submittedName>
</protein>
<name>A0A9P4MYA5_9PLEO</name>
<dbReference type="EMBL" id="ML986642">
    <property type="protein sequence ID" value="KAF2262275.1"/>
    <property type="molecule type" value="Genomic_DNA"/>
</dbReference>
<dbReference type="Proteomes" id="UP000800093">
    <property type="component" value="Unassembled WGS sequence"/>
</dbReference>
<dbReference type="OrthoDB" id="197676at2759"/>
<comment type="caution">
    <text evidence="2">The sequence shown here is derived from an EMBL/GenBank/DDBJ whole genome shotgun (WGS) entry which is preliminary data.</text>
</comment>
<sequence length="253" mass="29833">MPKKPKKSSKSSDTHTSSENESESAKPCLTTPDLEFDYDRSQLRDPCPTPGRRAHPRYNSFDIPEDLKRRLESTRTTPKPGKPNSRLNAYQKNQLFRDEGRMNPLHTFHHLYVCHDKGRDASPTYDEADFQLDWDKVDEWMKPNAYNKQRIVRKMDSTAKRLEREEQDMYSLFFAEGAGPREVDNLLVERYPKDQVSKDLGVPWCQIGPQHVNVWRERGFQLVDFRQWWKEPTEEEKKRSMKMLSGASLRKDL</sequence>
<accession>A0A9P4MYA5</accession>
<reference evidence="3" key="1">
    <citation type="journal article" date="2020" name="Stud. Mycol.">
        <title>101 Dothideomycetes genomes: A test case for predicting lifestyles and emergence of pathogens.</title>
        <authorList>
            <person name="Haridas S."/>
            <person name="Albert R."/>
            <person name="Binder M."/>
            <person name="Bloem J."/>
            <person name="LaButti K."/>
            <person name="Salamov A."/>
            <person name="Andreopoulos B."/>
            <person name="Baker S."/>
            <person name="Barry K."/>
            <person name="Bills G."/>
            <person name="Bluhm B."/>
            <person name="Cannon C."/>
            <person name="Castanera R."/>
            <person name="Culley D."/>
            <person name="Daum C."/>
            <person name="Ezra D."/>
            <person name="Gonzalez J."/>
            <person name="Henrissat B."/>
            <person name="Kuo A."/>
            <person name="Liang C."/>
            <person name="Lipzen A."/>
            <person name="Lutzoni F."/>
            <person name="Magnuson J."/>
            <person name="Mondo S."/>
            <person name="Nolan M."/>
            <person name="Ohm R."/>
            <person name="Pangilinan J."/>
            <person name="Park H.-J."/>
            <person name="Ramirez L."/>
            <person name="Alfaro M."/>
            <person name="Sun H."/>
            <person name="Tritt A."/>
            <person name="Yoshinaga Y."/>
            <person name="Zwiers L.-H."/>
            <person name="Turgeon B."/>
            <person name="Goodwin S."/>
            <person name="Spatafora J."/>
            <person name="Crous P."/>
            <person name="Grigoriev I."/>
        </authorList>
    </citation>
    <scope>NUCLEOTIDE SEQUENCE [LARGE SCALE GENOMIC DNA]</scope>
    <source>
        <strain evidence="3">CBS 304.66</strain>
    </source>
</reference>
<keyword evidence="3" id="KW-1185">Reference proteome</keyword>
<evidence type="ECO:0000256" key="1">
    <source>
        <dbReference type="SAM" id="MobiDB-lite"/>
    </source>
</evidence>
<feature type="region of interest" description="Disordered" evidence="1">
    <location>
        <begin position="233"/>
        <end position="253"/>
    </location>
</feature>
<proteinExistence type="predicted"/>